<evidence type="ECO:0000256" key="2">
    <source>
        <dbReference type="SAM" id="MobiDB-lite"/>
    </source>
</evidence>
<dbReference type="Gene3D" id="1.10.10.60">
    <property type="entry name" value="Homeodomain-like"/>
    <property type="match status" value="1"/>
</dbReference>
<dbReference type="PROSITE" id="PS50090">
    <property type="entry name" value="MYB_LIKE"/>
    <property type="match status" value="1"/>
</dbReference>
<evidence type="ECO:0000256" key="1">
    <source>
        <dbReference type="SAM" id="Coils"/>
    </source>
</evidence>
<keyword evidence="1" id="KW-0175">Coiled coil</keyword>
<feature type="region of interest" description="Disordered" evidence="2">
    <location>
        <begin position="147"/>
        <end position="167"/>
    </location>
</feature>
<evidence type="ECO:0000313" key="12">
    <source>
        <dbReference type="RefSeq" id="XP_030767400.1"/>
    </source>
</evidence>
<dbReference type="GeneID" id="115882011"/>
<proteinExistence type="predicted"/>
<feature type="domain" description="Myb-like" evidence="3">
    <location>
        <begin position="36"/>
        <end position="95"/>
    </location>
</feature>
<dbReference type="RefSeq" id="XP_030745280.1">
    <property type="nucleotide sequence ID" value="XM_030889420.1"/>
</dbReference>
<reference evidence="5 6" key="1">
    <citation type="submission" date="2025-04" db="UniProtKB">
        <authorList>
            <consortium name="RefSeq"/>
        </authorList>
    </citation>
    <scope>IDENTIFICATION</scope>
    <source>
        <tissue evidence="5 6">Gonads</tissue>
    </source>
</reference>
<sequence>MNMEGMEEFVIVVENENNPPSTTTSAAASAVELFFWTNNNTRLLIDLYKKYKSKVGTMGMKNFKTMWEKIANEISEILQKTVTSKNVENRWKVLDRNFKKYVDNKNSTGRGRKFFEFASEMEEACGNKKNIRPEILLANEIHMPKQENVEQGQGQETAETPKKVIRRKTRKTVLQQIREDRLSYQENRNRFLQQVHQDQLSLLRERNEIERERNEIEKERNNILLTKKCNCHIYETL</sequence>
<feature type="compositionally biased region" description="Polar residues" evidence="2">
    <location>
        <begin position="149"/>
        <end position="158"/>
    </location>
</feature>
<dbReference type="RefSeq" id="XP_030755993.1">
    <property type="nucleotide sequence ID" value="XM_030900133.1"/>
</dbReference>
<dbReference type="KEGG" id="soy:115886536"/>
<gene>
    <name evidence="7" type="primary">LOC115882011</name>
    <name evidence="5" type="synonym">LOC115874311</name>
    <name evidence="6" type="synonym">LOC115876768</name>
    <name evidence="8" type="synonym">LOC115882217</name>
    <name evidence="9" type="synonym">LOC115884445</name>
    <name evidence="10" type="synonym">LOC115886119</name>
    <name evidence="11" type="synonym">LOC115886536</name>
    <name evidence="12" type="synonym">LOC115891139</name>
</gene>
<dbReference type="KEGG" id="soy:115874311"/>
<dbReference type="KEGG" id="soy:115882011"/>
<dbReference type="AlphaFoldDB" id="A0A6J2XW12"/>
<dbReference type="RefSeq" id="XP_030761605.1">
    <property type="nucleotide sequence ID" value="XM_030905745.1"/>
</dbReference>
<accession>A0A6J2XW12</accession>
<dbReference type="OrthoDB" id="10065625at2759"/>
<evidence type="ECO:0000313" key="8">
    <source>
        <dbReference type="RefSeq" id="XP_030755993.1"/>
    </source>
</evidence>
<dbReference type="KEGG" id="soy:115882217"/>
<dbReference type="KEGG" id="soy:115876768"/>
<protein>
    <submittedName>
        <fullName evidence="5">Uncharacterized protein LOC115874311</fullName>
    </submittedName>
    <submittedName>
        <fullName evidence="6">Uncharacterized protein LOC115876768</fullName>
    </submittedName>
    <submittedName>
        <fullName evidence="7">Uncharacterized protein LOC115882011</fullName>
    </submittedName>
    <submittedName>
        <fullName evidence="8">Uncharacterized protein LOC115882217</fullName>
    </submittedName>
    <submittedName>
        <fullName evidence="9">Uncharacterized protein LOC115884445</fullName>
    </submittedName>
    <submittedName>
        <fullName evidence="10">Uncharacterized protein LOC115886119</fullName>
    </submittedName>
    <submittedName>
        <fullName evidence="11">Uncharacterized protein LOC115886536</fullName>
    </submittedName>
    <submittedName>
        <fullName evidence="12">Uncharacterized protein LOC115891139</fullName>
    </submittedName>
</protein>
<dbReference type="RefSeq" id="XP_030767400.1">
    <property type="nucleotide sequence ID" value="XM_030911540.1"/>
</dbReference>
<organism evidence="4 7">
    <name type="scientific">Sitophilus oryzae</name>
    <name type="common">Rice weevil</name>
    <name type="synonym">Curculio oryzae</name>
    <dbReference type="NCBI Taxonomy" id="7048"/>
    <lineage>
        <taxon>Eukaryota</taxon>
        <taxon>Metazoa</taxon>
        <taxon>Ecdysozoa</taxon>
        <taxon>Arthropoda</taxon>
        <taxon>Hexapoda</taxon>
        <taxon>Insecta</taxon>
        <taxon>Pterygota</taxon>
        <taxon>Neoptera</taxon>
        <taxon>Endopterygota</taxon>
        <taxon>Coleoptera</taxon>
        <taxon>Polyphaga</taxon>
        <taxon>Cucujiformia</taxon>
        <taxon>Curculionidae</taxon>
        <taxon>Dryophthorinae</taxon>
        <taxon>Sitophilus</taxon>
    </lineage>
</organism>
<keyword evidence="4" id="KW-1185">Reference proteome</keyword>
<dbReference type="Pfam" id="PF13837">
    <property type="entry name" value="Myb_DNA-bind_4"/>
    <property type="match status" value="1"/>
</dbReference>
<dbReference type="KEGG" id="soy:115884445"/>
<evidence type="ECO:0000313" key="6">
    <source>
        <dbReference type="RefSeq" id="XP_030748546.1"/>
    </source>
</evidence>
<name>A0A6J2XW12_SITOR</name>
<evidence type="ECO:0000313" key="9">
    <source>
        <dbReference type="RefSeq" id="XP_030758889.1"/>
    </source>
</evidence>
<dbReference type="Proteomes" id="UP000504635">
    <property type="component" value="Unplaced"/>
</dbReference>
<evidence type="ECO:0000313" key="5">
    <source>
        <dbReference type="RefSeq" id="XP_030745280.1"/>
    </source>
</evidence>
<dbReference type="KEGG" id="soy:115886119"/>
<evidence type="ECO:0000313" key="11">
    <source>
        <dbReference type="RefSeq" id="XP_030761605.1"/>
    </source>
</evidence>
<dbReference type="RefSeq" id="XP_030761043.1">
    <property type="nucleotide sequence ID" value="XM_030905183.1"/>
</dbReference>
<evidence type="ECO:0000313" key="10">
    <source>
        <dbReference type="RefSeq" id="XP_030761043.1"/>
    </source>
</evidence>
<dbReference type="InterPro" id="IPR001005">
    <property type="entry name" value="SANT/Myb"/>
</dbReference>
<evidence type="ECO:0000259" key="3">
    <source>
        <dbReference type="PROSITE" id="PS50090"/>
    </source>
</evidence>
<dbReference type="RefSeq" id="XP_030758889.1">
    <property type="nucleotide sequence ID" value="XM_030903029.1"/>
</dbReference>
<dbReference type="RefSeq" id="XP_030755683.1">
    <property type="nucleotide sequence ID" value="XM_030899823.1"/>
</dbReference>
<dbReference type="RefSeq" id="XP_030748546.1">
    <property type="nucleotide sequence ID" value="XM_030892686.1"/>
</dbReference>
<feature type="coiled-coil region" evidence="1">
    <location>
        <begin position="174"/>
        <end position="226"/>
    </location>
</feature>
<evidence type="ECO:0000313" key="7">
    <source>
        <dbReference type="RefSeq" id="XP_030755683.1"/>
    </source>
</evidence>
<dbReference type="KEGG" id="soy:115891139"/>
<dbReference type="InterPro" id="IPR044822">
    <property type="entry name" value="Myb_DNA-bind_4"/>
</dbReference>
<evidence type="ECO:0000313" key="4">
    <source>
        <dbReference type="Proteomes" id="UP000504635"/>
    </source>
</evidence>